<protein>
    <submittedName>
        <fullName evidence="3">Nucleoside recognition protein</fullName>
    </submittedName>
</protein>
<keyword evidence="1" id="KW-1133">Transmembrane helix</keyword>
<keyword evidence="1" id="KW-0472">Membrane</keyword>
<feature type="domain" description="Nucleoside transporter/FeoB GTPase Gate" evidence="2">
    <location>
        <begin position="17"/>
        <end position="120"/>
    </location>
</feature>
<accession>A0ABT8M9V9</accession>
<name>A0ABT8M9V9_9EURY</name>
<evidence type="ECO:0000313" key="3">
    <source>
        <dbReference type="EMBL" id="MDN7024731.1"/>
    </source>
</evidence>
<feature type="transmembrane region" description="Helical" evidence="1">
    <location>
        <begin position="113"/>
        <end position="135"/>
    </location>
</feature>
<reference evidence="3" key="1">
    <citation type="submission" date="2019-05" db="EMBL/GenBank/DDBJ databases">
        <title>Methanoculleus sp. FWC-SCC1, a methanogenic archaeon isolated from deep marine cold seep.</title>
        <authorList>
            <person name="Chen Y.-W."/>
            <person name="Chen S.-C."/>
            <person name="Teng N.-H."/>
            <person name="Lai M.-C."/>
        </authorList>
    </citation>
    <scope>NUCLEOTIDE SEQUENCE</scope>
    <source>
        <strain evidence="3">FWC-SCC1</strain>
    </source>
</reference>
<comment type="caution">
    <text evidence="3">The sequence shown here is derived from an EMBL/GenBank/DDBJ whole genome shotgun (WGS) entry which is preliminary data.</text>
</comment>
<feature type="transmembrane region" description="Helical" evidence="1">
    <location>
        <begin position="225"/>
        <end position="250"/>
    </location>
</feature>
<dbReference type="InterPro" id="IPR038880">
    <property type="entry name" value="MJ0871-like"/>
</dbReference>
<evidence type="ECO:0000313" key="4">
    <source>
        <dbReference type="Proteomes" id="UP001168338"/>
    </source>
</evidence>
<dbReference type="PANTHER" id="PTHR38139:SF1">
    <property type="entry name" value="NUCLEOSIDE TRANSPORTER_FEOB GTPASE GATE DOMAIN-CONTAINING PROTEIN"/>
    <property type="match status" value="1"/>
</dbReference>
<dbReference type="Pfam" id="PF07670">
    <property type="entry name" value="Gate"/>
    <property type="match status" value="1"/>
</dbReference>
<feature type="transmembrane region" description="Helical" evidence="1">
    <location>
        <begin position="91"/>
        <end position="107"/>
    </location>
</feature>
<feature type="transmembrane region" description="Helical" evidence="1">
    <location>
        <begin position="20"/>
        <end position="38"/>
    </location>
</feature>
<proteinExistence type="predicted"/>
<keyword evidence="1" id="KW-0812">Transmembrane</keyword>
<evidence type="ECO:0000259" key="2">
    <source>
        <dbReference type="Pfam" id="PF07670"/>
    </source>
</evidence>
<keyword evidence="4" id="KW-1185">Reference proteome</keyword>
<organism evidence="3 4">
    <name type="scientific">Methanoculleus frigidifontis</name>
    <dbReference type="NCBI Taxonomy" id="2584085"/>
    <lineage>
        <taxon>Archaea</taxon>
        <taxon>Methanobacteriati</taxon>
        <taxon>Methanobacteriota</taxon>
        <taxon>Stenosarchaea group</taxon>
        <taxon>Methanomicrobia</taxon>
        <taxon>Methanomicrobiales</taxon>
        <taxon>Methanomicrobiaceae</taxon>
        <taxon>Methanoculleus</taxon>
    </lineage>
</organism>
<feature type="transmembrane region" description="Helical" evidence="1">
    <location>
        <begin position="257"/>
        <end position="278"/>
    </location>
</feature>
<feature type="transmembrane region" description="Helical" evidence="1">
    <location>
        <begin position="298"/>
        <end position="316"/>
    </location>
</feature>
<dbReference type="Proteomes" id="UP001168338">
    <property type="component" value="Unassembled WGS sequence"/>
</dbReference>
<gene>
    <name evidence="3" type="ORF">FGU65_07495</name>
</gene>
<feature type="transmembrane region" description="Helical" evidence="1">
    <location>
        <begin position="185"/>
        <end position="205"/>
    </location>
</feature>
<dbReference type="InterPro" id="IPR011642">
    <property type="entry name" value="Gate_dom"/>
</dbReference>
<evidence type="ECO:0000256" key="1">
    <source>
        <dbReference type="SAM" id="Phobius"/>
    </source>
</evidence>
<dbReference type="EMBL" id="VCYH01000004">
    <property type="protein sequence ID" value="MDN7024731.1"/>
    <property type="molecule type" value="Genomic_DNA"/>
</dbReference>
<sequence>MTGIVEGTAELALDLLVRTVPVVIFGVFIAEVLIALRVTDAIARFARPITSFAHLPDACGTSFLMAFLSSHAADAMLVDFYHNDRIGRRELIIAALMNSFPGIVMHWRYLLPVYVPLLGTVGVAYFIILMGIGFVKTGIVAVAGRVLLPPPTDDGDAAPSGRERGPWRETVTEAWQSSKGTLRRILPIMIPTLIIVAFLIELGVFDAFSAYFSGISAYFPVPVEGISIIAAKFGSFVAAASVASALLAAGEISGKEVIVTLLVGNLLSSVVLAFRWFGSFYVAIFGPKLGTEIMLYSTLLRDGITLAVIFLLAWVWL</sequence>
<dbReference type="PANTHER" id="PTHR38139">
    <property type="entry name" value="GATE DOMAIN-CONTAINING PROTEIN"/>
    <property type="match status" value="1"/>
</dbReference>
<dbReference type="RefSeq" id="WP_301663846.1">
    <property type="nucleotide sequence ID" value="NZ_VCYH01000004.1"/>
</dbReference>